<comment type="caution">
    <text evidence="7">The sequence shown here is derived from an EMBL/GenBank/DDBJ whole genome shotgun (WGS) entry which is preliminary data.</text>
</comment>
<evidence type="ECO:0000259" key="6">
    <source>
        <dbReference type="Pfam" id="PF05193"/>
    </source>
</evidence>
<dbReference type="InterPro" id="IPR050361">
    <property type="entry name" value="MPP/UQCRC_Complex"/>
</dbReference>
<dbReference type="PANTHER" id="PTHR11851">
    <property type="entry name" value="METALLOPROTEASE"/>
    <property type="match status" value="1"/>
</dbReference>
<dbReference type="Proteomes" id="UP001430360">
    <property type="component" value="Unassembled WGS sequence"/>
</dbReference>
<reference evidence="7" key="1">
    <citation type="submission" date="2021-12" db="EMBL/GenBank/DDBJ databases">
        <authorList>
            <person name="Ulrich A."/>
        </authorList>
    </citation>
    <scope>NUCLEOTIDE SEQUENCE</scope>
    <source>
        <strain evidence="7">A1P009</strain>
    </source>
</reference>
<evidence type="ECO:0000259" key="5">
    <source>
        <dbReference type="Pfam" id="PF00675"/>
    </source>
</evidence>
<dbReference type="PANTHER" id="PTHR11851:SF49">
    <property type="entry name" value="MITOCHONDRIAL-PROCESSING PEPTIDASE SUBUNIT ALPHA"/>
    <property type="match status" value="1"/>
</dbReference>
<dbReference type="PROSITE" id="PS00143">
    <property type="entry name" value="INSULINASE"/>
    <property type="match status" value="1"/>
</dbReference>
<dbReference type="Gene3D" id="3.30.830.10">
    <property type="entry name" value="Metalloenzyme, LuxS/M16 peptidase-like"/>
    <property type="match status" value="4"/>
</dbReference>
<reference evidence="7" key="2">
    <citation type="journal article" date="2022" name="Syst. Appl. Microbiol.">
        <title>Physiological and genomic characterisation of Luteimonas fraxinea sp. nov., a bacterial species associated with trees tolerant to ash dieback.</title>
        <authorList>
            <person name="Ulrich K."/>
            <person name="Becker R."/>
            <person name="Behrendt U."/>
            <person name="Kube M."/>
            <person name="Schneck V."/>
            <person name="Ulrich A."/>
        </authorList>
    </citation>
    <scope>NUCLEOTIDE SEQUENCE</scope>
    <source>
        <strain evidence="7">A1P009</strain>
    </source>
</reference>
<comment type="cofactor">
    <cofactor evidence="1">
        <name>Zn(2+)</name>
        <dbReference type="ChEBI" id="CHEBI:29105"/>
    </cofactor>
</comment>
<feature type="domain" description="Peptidase M16 C-terminal" evidence="6">
    <location>
        <begin position="657"/>
        <end position="836"/>
    </location>
</feature>
<dbReference type="RefSeq" id="WP_232136575.1">
    <property type="nucleotide sequence ID" value="NZ_CP089507.1"/>
</dbReference>
<name>A0ABS8UDF4_9GAMM</name>
<dbReference type="InterPro" id="IPR011249">
    <property type="entry name" value="Metalloenz_LuxS/M16"/>
</dbReference>
<protein>
    <submittedName>
        <fullName evidence="7">Insulinase family protein</fullName>
    </submittedName>
</protein>
<sequence length="907" mass="99358">MQRRLRACVVVLLLGAAWPLWAAPPQLDAPVHEAEGIREYRFDNGLALVLFPDASKPVTTVNVTYRVGSRHEGYGETGMAHLLEHLVFKGTPTHTDIPGEMRRRGVRFNGTTWLDRTNYFASFSTDADTLDWVLRMEADRMVNSRIAREDLDSEMTVVRNEMESGENNPVRALVQRVMGAAYQWHNYGNSTIGARSDVENVPIDRLQAFYRTWYQPDNAVLVIAGDFDPAQALATVGESFGALPEPTRALPVTYTREPAQDGERHVVVRRVGRTPYLVAGYHIPAGRHDDSAAVAVLSQVLGSTPGGRLHRNLVEPGRATGASASALAMDEPGYLTFVAEAPEGSDLDALQTELLTLVEDAAATPFTDAEVDDAKQRMLAGYERAMRDPNAIGVALSEAIAQGDWRLLLRTRDRLGAVTVDDVTRVAQAYLRRDNRTTGQFLPTDAVERVTISEAPTAESALEDFVPRAALDAGEAFDPSYANIDARTKRSTLSNGAKLAVLDKDTRGNSVQIRMNLRLGDAQRLHDRATAGQLAGTLLMRGSERHDRAALSRQLTALRSTLSVGGTATTVTVAATTDREHVGALLELVADVLRRPSFPDSEFTQLRSQQLTGIRSSMSEPGAVANEALSQHFNAFPKGHPYHATTFEERIALIEALTLDDVRAFHRDFYGMGEGATIAVVGDVDADAVRTRLDDLFGDWTLPTPFARIETPYVPREAVHAKLRTPDKANATLIARQSLRMHQDHADYPALLIGNYILGGSGMKSRLGDRIRQREGLSYGVGSNFSASVFDDAGMFGVSAIAAPENMAQVETAVREELQRIRSEGISQAELDDALDGMLRARRTSRANDPELVGMLDSNLYIGRDMAYSAAFEEKLRALTPEDVRAAMERHLQPEALSVFIGGDFKD</sequence>
<organism evidence="7 8">
    <name type="scientific">Luteimonas fraxinea</name>
    <dbReference type="NCBI Taxonomy" id="2901869"/>
    <lineage>
        <taxon>Bacteria</taxon>
        <taxon>Pseudomonadati</taxon>
        <taxon>Pseudomonadota</taxon>
        <taxon>Gammaproteobacteria</taxon>
        <taxon>Lysobacterales</taxon>
        <taxon>Lysobacteraceae</taxon>
        <taxon>Luteimonas</taxon>
    </lineage>
</organism>
<feature type="domain" description="Peptidase M16 N-terminal" evidence="5">
    <location>
        <begin position="53"/>
        <end position="194"/>
    </location>
</feature>
<proteinExistence type="inferred from homology"/>
<dbReference type="InterPro" id="IPR001431">
    <property type="entry name" value="Pept_M16_Zn_BS"/>
</dbReference>
<evidence type="ECO:0000313" key="7">
    <source>
        <dbReference type="EMBL" id="MCD9097523.1"/>
    </source>
</evidence>
<keyword evidence="8" id="KW-1185">Reference proteome</keyword>
<accession>A0ABS8UDF4</accession>
<dbReference type="InterPro" id="IPR011765">
    <property type="entry name" value="Pept_M16_N"/>
</dbReference>
<evidence type="ECO:0000256" key="2">
    <source>
        <dbReference type="ARBA" id="ARBA00007261"/>
    </source>
</evidence>
<dbReference type="Pfam" id="PF05193">
    <property type="entry name" value="Peptidase_M16_C"/>
    <property type="match status" value="2"/>
</dbReference>
<keyword evidence="4" id="KW-0732">Signal</keyword>
<evidence type="ECO:0000256" key="4">
    <source>
        <dbReference type="SAM" id="SignalP"/>
    </source>
</evidence>
<feature type="domain" description="Peptidase M16 C-terminal" evidence="6">
    <location>
        <begin position="202"/>
        <end position="377"/>
    </location>
</feature>
<gene>
    <name evidence="7" type="ORF">LTT95_11300</name>
</gene>
<evidence type="ECO:0000256" key="1">
    <source>
        <dbReference type="ARBA" id="ARBA00001947"/>
    </source>
</evidence>
<evidence type="ECO:0000256" key="3">
    <source>
        <dbReference type="RuleBase" id="RU004447"/>
    </source>
</evidence>
<dbReference type="InterPro" id="IPR007863">
    <property type="entry name" value="Peptidase_M16_C"/>
</dbReference>
<evidence type="ECO:0000313" key="8">
    <source>
        <dbReference type="Proteomes" id="UP001430360"/>
    </source>
</evidence>
<dbReference type="EMBL" id="JAJQKU010000003">
    <property type="protein sequence ID" value="MCD9097523.1"/>
    <property type="molecule type" value="Genomic_DNA"/>
</dbReference>
<dbReference type="Pfam" id="PF00675">
    <property type="entry name" value="Peptidase_M16"/>
    <property type="match status" value="1"/>
</dbReference>
<feature type="chain" id="PRO_5045247518" evidence="4">
    <location>
        <begin position="23"/>
        <end position="907"/>
    </location>
</feature>
<feature type="signal peptide" evidence="4">
    <location>
        <begin position="1"/>
        <end position="22"/>
    </location>
</feature>
<dbReference type="SUPFAM" id="SSF63411">
    <property type="entry name" value="LuxS/MPP-like metallohydrolase"/>
    <property type="match status" value="4"/>
</dbReference>
<comment type="similarity">
    <text evidence="2 3">Belongs to the peptidase M16 family.</text>
</comment>